<dbReference type="RefSeq" id="WP_119195906.1">
    <property type="nucleotide sequence ID" value="NZ_AP031430.1"/>
</dbReference>
<evidence type="ECO:0000256" key="5">
    <source>
        <dbReference type="ARBA" id="ARBA00049660"/>
    </source>
</evidence>
<protein>
    <submittedName>
        <fullName evidence="7">Formate/nitrite transporter family protein</fullName>
    </submittedName>
</protein>
<dbReference type="Pfam" id="PF01226">
    <property type="entry name" value="Form_Nir_trans"/>
    <property type="match status" value="1"/>
</dbReference>
<dbReference type="PANTHER" id="PTHR30520">
    <property type="entry name" value="FORMATE TRANSPORTER-RELATED"/>
    <property type="match status" value="1"/>
</dbReference>
<evidence type="ECO:0000313" key="8">
    <source>
        <dbReference type="Proteomes" id="UP000266376"/>
    </source>
</evidence>
<feature type="transmembrane region" description="Helical" evidence="6">
    <location>
        <begin position="243"/>
        <end position="265"/>
    </location>
</feature>
<dbReference type="InterPro" id="IPR023271">
    <property type="entry name" value="Aquaporin-like"/>
</dbReference>
<dbReference type="AlphaFoldDB" id="A0A395XR60"/>
<comment type="similarity">
    <text evidence="5">Belongs to the FNT transporter (TC 1.A.16) family.</text>
</comment>
<evidence type="ECO:0000256" key="4">
    <source>
        <dbReference type="ARBA" id="ARBA00023136"/>
    </source>
</evidence>
<proteinExistence type="inferred from homology"/>
<comment type="caution">
    <text evidence="7">The sequence shown here is derived from an EMBL/GenBank/DDBJ whole genome shotgun (WGS) entry which is preliminary data.</text>
</comment>
<accession>A0A395XR60</accession>
<evidence type="ECO:0000256" key="6">
    <source>
        <dbReference type="SAM" id="Phobius"/>
    </source>
</evidence>
<gene>
    <name evidence="7" type="ORF">DWV67_04440</name>
</gene>
<evidence type="ECO:0000313" key="7">
    <source>
        <dbReference type="EMBL" id="RGW54645.1"/>
    </source>
</evidence>
<name>A0A395XR60_9FIRM</name>
<feature type="transmembrane region" description="Helical" evidence="6">
    <location>
        <begin position="103"/>
        <end position="126"/>
    </location>
</feature>
<dbReference type="PANTHER" id="PTHR30520:SF6">
    <property type="entry name" value="FORMATE_NITRATE FAMILY TRANSPORTER (EUROFUNG)"/>
    <property type="match status" value="1"/>
</dbReference>
<feature type="transmembrane region" description="Helical" evidence="6">
    <location>
        <begin position="154"/>
        <end position="175"/>
    </location>
</feature>
<reference evidence="7 8" key="1">
    <citation type="submission" date="2018-08" db="EMBL/GenBank/DDBJ databases">
        <title>A genome reference for cultivated species of the human gut microbiota.</title>
        <authorList>
            <person name="Zou Y."/>
            <person name="Xue W."/>
            <person name="Luo G."/>
        </authorList>
    </citation>
    <scope>NUCLEOTIDE SEQUENCE [LARGE SCALE GENOMIC DNA]</scope>
    <source>
        <strain evidence="7 8">AF12-11</strain>
    </source>
</reference>
<evidence type="ECO:0000256" key="1">
    <source>
        <dbReference type="ARBA" id="ARBA00004141"/>
    </source>
</evidence>
<comment type="subcellular location">
    <subcellularLocation>
        <location evidence="1">Membrane</location>
        <topology evidence="1">Multi-pass membrane protein</topology>
    </subcellularLocation>
</comment>
<sequence length="270" mass="27934">MNSPKEIANNYIAIGKGKVNTPVAKMFVLGILAGIFIAFGGVASTAAAVSIPLASVGKFLGACIFPGGLTMVLLAGSELFTGNCLLVIPLCKKEITLGGMLKNWVVVYLGNMVGGIAVAAICVFSHQAGLFNNGLAASMISTAAGKVSLSFGDAFLRGIACNFLVCIAVWISFAAKQVSSKIIGLFFPIMMFVLCGFEHSVANMYYIAAGIFAKGNAAYLEAATAAGADVSGLTWGAMFTKNLLPVTLGNIIGGAVLVGLAYWFVYLKDD</sequence>
<keyword evidence="4 6" id="KW-0472">Membrane</keyword>
<evidence type="ECO:0000256" key="3">
    <source>
        <dbReference type="ARBA" id="ARBA00022989"/>
    </source>
</evidence>
<dbReference type="InterPro" id="IPR024002">
    <property type="entry name" value="For/NO2_transpt_CS"/>
</dbReference>
<organism evidence="7 8">
    <name type="scientific">Dorea formicigenerans</name>
    <dbReference type="NCBI Taxonomy" id="39486"/>
    <lineage>
        <taxon>Bacteria</taxon>
        <taxon>Bacillati</taxon>
        <taxon>Bacillota</taxon>
        <taxon>Clostridia</taxon>
        <taxon>Lachnospirales</taxon>
        <taxon>Lachnospiraceae</taxon>
        <taxon>Dorea</taxon>
    </lineage>
</organism>
<dbReference type="GO" id="GO:0015499">
    <property type="term" value="F:formate transmembrane transporter activity"/>
    <property type="evidence" value="ECO:0007669"/>
    <property type="project" value="TreeGrafter"/>
</dbReference>
<dbReference type="Proteomes" id="UP000266376">
    <property type="component" value="Unassembled WGS sequence"/>
</dbReference>
<dbReference type="PROSITE" id="PS01005">
    <property type="entry name" value="FORMATE_NITRITE_TP_1"/>
    <property type="match status" value="1"/>
</dbReference>
<keyword evidence="2 6" id="KW-0812">Transmembrane</keyword>
<feature type="transmembrane region" description="Helical" evidence="6">
    <location>
        <begin position="182"/>
        <end position="202"/>
    </location>
</feature>
<evidence type="ECO:0000256" key="2">
    <source>
        <dbReference type="ARBA" id="ARBA00022692"/>
    </source>
</evidence>
<feature type="transmembrane region" description="Helical" evidence="6">
    <location>
        <begin position="71"/>
        <end position="91"/>
    </location>
</feature>
<feature type="transmembrane region" description="Helical" evidence="6">
    <location>
        <begin position="26"/>
        <end position="51"/>
    </location>
</feature>
<dbReference type="GO" id="GO:0005886">
    <property type="term" value="C:plasma membrane"/>
    <property type="evidence" value="ECO:0007669"/>
    <property type="project" value="TreeGrafter"/>
</dbReference>
<keyword evidence="3 6" id="KW-1133">Transmembrane helix</keyword>
<dbReference type="InterPro" id="IPR000292">
    <property type="entry name" value="For/NO2_transpt"/>
</dbReference>
<dbReference type="EMBL" id="QSAJ01000007">
    <property type="protein sequence ID" value="RGW54645.1"/>
    <property type="molecule type" value="Genomic_DNA"/>
</dbReference>
<dbReference type="Gene3D" id="1.20.1080.10">
    <property type="entry name" value="Glycerol uptake facilitator protein"/>
    <property type="match status" value="1"/>
</dbReference>